<comment type="caution">
    <text evidence="1">The sequence shown here is derived from an EMBL/GenBank/DDBJ whole genome shotgun (WGS) entry which is preliminary data.</text>
</comment>
<organism evidence="1 2">
    <name type="scientific">Trametes pubescens</name>
    <name type="common">White-rot fungus</name>
    <dbReference type="NCBI Taxonomy" id="154538"/>
    <lineage>
        <taxon>Eukaryota</taxon>
        <taxon>Fungi</taxon>
        <taxon>Dikarya</taxon>
        <taxon>Basidiomycota</taxon>
        <taxon>Agaricomycotina</taxon>
        <taxon>Agaricomycetes</taxon>
        <taxon>Polyporales</taxon>
        <taxon>Polyporaceae</taxon>
        <taxon>Trametes</taxon>
    </lineage>
</organism>
<keyword evidence="2" id="KW-1185">Reference proteome</keyword>
<dbReference type="AlphaFoldDB" id="A0A1M2VZL3"/>
<proteinExistence type="predicted"/>
<dbReference type="EMBL" id="MNAD01000435">
    <property type="protein sequence ID" value="OJT13045.1"/>
    <property type="molecule type" value="Genomic_DNA"/>
</dbReference>
<gene>
    <name evidence="1" type="ORF">TRAPUB_10403</name>
</gene>
<reference evidence="1 2" key="1">
    <citation type="submission" date="2016-10" db="EMBL/GenBank/DDBJ databases">
        <title>Genome sequence of the basidiomycete white-rot fungus Trametes pubescens.</title>
        <authorList>
            <person name="Makela M.R."/>
            <person name="Granchi Z."/>
            <person name="Peng M."/>
            <person name="De Vries R.P."/>
            <person name="Grigoriev I."/>
            <person name="Riley R."/>
            <person name="Hilden K."/>
        </authorList>
    </citation>
    <scope>NUCLEOTIDE SEQUENCE [LARGE SCALE GENOMIC DNA]</scope>
    <source>
        <strain evidence="1 2">FBCC735</strain>
    </source>
</reference>
<dbReference type="Proteomes" id="UP000184267">
    <property type="component" value="Unassembled WGS sequence"/>
</dbReference>
<accession>A0A1M2VZL3</accession>
<name>A0A1M2VZL3_TRAPU</name>
<evidence type="ECO:0000313" key="1">
    <source>
        <dbReference type="EMBL" id="OJT13045.1"/>
    </source>
</evidence>
<protein>
    <submittedName>
        <fullName evidence="1">Uncharacterized protein</fullName>
    </submittedName>
</protein>
<sequence>MTAEHVGGGLMVPEALSRQMGAWSVNCRDAVVSVKIQYSFRGRLVVLLALSNHSAK</sequence>
<evidence type="ECO:0000313" key="2">
    <source>
        <dbReference type="Proteomes" id="UP000184267"/>
    </source>
</evidence>